<dbReference type="SUPFAM" id="SSF52540">
    <property type="entry name" value="P-loop containing nucleoside triphosphate hydrolases"/>
    <property type="match status" value="1"/>
</dbReference>
<dbReference type="AlphaFoldDB" id="A0A3P3XGT6"/>
<dbReference type="Pfam" id="PF00488">
    <property type="entry name" value="MutS_V"/>
    <property type="match status" value="1"/>
</dbReference>
<feature type="domain" description="DNA mismatch repair proteins mutS family" evidence="5">
    <location>
        <begin position="373"/>
        <end position="584"/>
    </location>
</feature>
<keyword evidence="2" id="KW-0067">ATP-binding</keyword>
<evidence type="ECO:0000259" key="5">
    <source>
        <dbReference type="SMART" id="SM00534"/>
    </source>
</evidence>
<dbReference type="GO" id="GO:0140664">
    <property type="term" value="F:ATP-dependent DNA damage sensor activity"/>
    <property type="evidence" value="ECO:0007669"/>
    <property type="project" value="InterPro"/>
</dbReference>
<evidence type="ECO:0000313" key="6">
    <source>
        <dbReference type="EMBL" id="SLM11291.1"/>
    </source>
</evidence>
<keyword evidence="1" id="KW-0547">Nucleotide-binding</keyword>
<keyword evidence="3" id="KW-0238">DNA-binding</keyword>
<dbReference type="PANTHER" id="PTHR11361:SF34">
    <property type="entry name" value="DNA MISMATCH REPAIR PROTEIN MSH1, MITOCHONDRIAL"/>
    <property type="match status" value="1"/>
</dbReference>
<evidence type="ECO:0000256" key="2">
    <source>
        <dbReference type="ARBA" id="ARBA00022840"/>
    </source>
</evidence>
<dbReference type="InterPro" id="IPR027417">
    <property type="entry name" value="P-loop_NTPase"/>
</dbReference>
<evidence type="ECO:0000256" key="3">
    <source>
        <dbReference type="ARBA" id="ARBA00023125"/>
    </source>
</evidence>
<dbReference type="SMART" id="SM00534">
    <property type="entry name" value="MUTSac"/>
    <property type="match status" value="1"/>
</dbReference>
<protein>
    <recommendedName>
        <fullName evidence="5">DNA mismatch repair proteins mutS family domain-containing protein</fullName>
    </recommendedName>
</protein>
<gene>
    <name evidence="6" type="ORF">SPIROBIBN47_190029</name>
</gene>
<proteinExistence type="predicted"/>
<accession>A0A3P3XGT6</accession>
<organism evidence="6">
    <name type="scientific">uncultured spirochete</name>
    <dbReference type="NCBI Taxonomy" id="156406"/>
    <lineage>
        <taxon>Bacteria</taxon>
        <taxon>Pseudomonadati</taxon>
        <taxon>Spirochaetota</taxon>
        <taxon>Spirochaetia</taxon>
        <taxon>Spirochaetales</taxon>
        <taxon>environmental samples</taxon>
    </lineage>
</organism>
<dbReference type="EMBL" id="FWDM01000011">
    <property type="protein sequence ID" value="SLM11291.1"/>
    <property type="molecule type" value="Genomic_DNA"/>
</dbReference>
<evidence type="ECO:0000256" key="1">
    <source>
        <dbReference type="ARBA" id="ARBA00022741"/>
    </source>
</evidence>
<dbReference type="GO" id="GO:0005524">
    <property type="term" value="F:ATP binding"/>
    <property type="evidence" value="ECO:0007669"/>
    <property type="project" value="UniProtKB-KW"/>
</dbReference>
<dbReference type="PANTHER" id="PTHR11361">
    <property type="entry name" value="DNA MISMATCH REPAIR PROTEIN MUTS FAMILY MEMBER"/>
    <property type="match status" value="1"/>
</dbReference>
<dbReference type="InterPro" id="IPR045076">
    <property type="entry name" value="MutS"/>
</dbReference>
<dbReference type="InterPro" id="IPR000432">
    <property type="entry name" value="DNA_mismatch_repair_MutS_C"/>
</dbReference>
<reference evidence="6" key="1">
    <citation type="submission" date="2017-02" db="EMBL/GenBank/DDBJ databases">
        <authorList>
            <person name="Regsiter A."/>
            <person name="William W."/>
        </authorList>
    </citation>
    <scope>NUCLEOTIDE SEQUENCE</scope>
    <source>
        <strain evidence="6">Bib</strain>
    </source>
</reference>
<name>A0A3P3XGT6_9SPIR</name>
<dbReference type="GO" id="GO:0006298">
    <property type="term" value="P:mismatch repair"/>
    <property type="evidence" value="ECO:0007669"/>
    <property type="project" value="InterPro"/>
</dbReference>
<evidence type="ECO:0000256" key="4">
    <source>
        <dbReference type="SAM" id="MobiDB-lite"/>
    </source>
</evidence>
<dbReference type="Gene3D" id="3.40.50.300">
    <property type="entry name" value="P-loop containing nucleotide triphosphate hydrolases"/>
    <property type="match status" value="1"/>
</dbReference>
<dbReference type="GO" id="GO:0030983">
    <property type="term" value="F:mismatched DNA binding"/>
    <property type="evidence" value="ECO:0007669"/>
    <property type="project" value="InterPro"/>
</dbReference>
<feature type="region of interest" description="Disordered" evidence="4">
    <location>
        <begin position="582"/>
        <end position="604"/>
    </location>
</feature>
<sequence length="604" mass="65807">MKKPLPVPPHVLSFSQADSLFARLAPLSPYGKERVAEIGFFTDFEALESFYDDIEAAGAALDSLEHSARRDKLFWHLSRLTRIPESLAGTSGNSAPGSSGAANFSASNSAAKKISASSPSNADAWGLMELFLVKKFLVHYKGIFELLDDEARTRFGFFFSTQELLDVLSAGGSDAESFSISERHEPALAAVRARIARLSETALERRRKLQEAARTAYGIDFAGREMLILPVDKALDAMGKGRLGQGPLLAADPYDSRSMMIRLVPDTELLEAEEARRKARDEEKLLEQAAIVRLSALVVAAKDALQSYCRAVKRFDYSLAQWKLAQELGMVRPRLRARGTACIQCHGARFIPLEEECRERGVAYMPLDFELDTPVGILSGSNMGGKTCVLQTLVFLQLLAQCGMFVPAAAFETVVFGWIDVIGAAGESRGRGLSAYGFEIRRLIEVLHAAKNEPGFAVFDEFAHTTSAKEAQALMQAAVEQLASLSGTVALFATHIECSLPEGKGTAYRMAGLDSERARSIIESTPAQSERSLDALLAQINSLMQYKVIRTGKASAHAKSDALAVARLLGLDKDLVDRAQELLAESDTRRAPPAQDKQKERGAE</sequence>